<comment type="similarity">
    <text evidence="1">Belongs to the UPF0175 family.</text>
</comment>
<proteinExistence type="inferred from homology"/>
<dbReference type="Pfam" id="PF03683">
    <property type="entry name" value="UPF0175"/>
    <property type="match status" value="1"/>
</dbReference>
<evidence type="ECO:0000313" key="2">
    <source>
        <dbReference type="EMBL" id="CAD6491584.1"/>
    </source>
</evidence>
<sequence length="91" mass="10491">MEIVEAKVSLPNSFLAATKVRENELDLFIRRSLAVELYRERKLSLGKAAEVAGLRNKWEMLMLLNEKRVPVDYTAEDAKMDLRTLKEVLGR</sequence>
<reference evidence="2" key="1">
    <citation type="submission" date="2020-10" db="EMBL/GenBank/DDBJ databases">
        <authorList>
            <person name="Hahn C.J."/>
            <person name="Laso-Perez R."/>
            <person name="Vulcano F."/>
            <person name="Vaziourakis K.-M."/>
            <person name="Stokke R."/>
            <person name="Steen I.H."/>
            <person name="Teske A."/>
            <person name="Boetius A."/>
            <person name="Liebeke M."/>
            <person name="Amann R."/>
            <person name="Knittel K."/>
        </authorList>
    </citation>
    <scope>NUCLEOTIDE SEQUENCE</scope>
    <source>
        <strain evidence="2">Gfbio:e3339647-f889-4370-9287-4fb5cb688e4c:AG392O15_GoMArc1</strain>
    </source>
</reference>
<protein>
    <submittedName>
        <fullName evidence="2">Uncharacterized protein</fullName>
    </submittedName>
</protein>
<gene>
    <name evidence="2" type="ORF">CHKLHMKO_00164</name>
</gene>
<dbReference type="PANTHER" id="PTHR37525">
    <property type="entry name" value="UPF0175 PROTEIN SSL1255"/>
    <property type="match status" value="1"/>
</dbReference>
<comment type="caution">
    <text evidence="2">The sequence shown here is derived from an EMBL/GenBank/DDBJ whole genome shotgun (WGS) entry which is preliminary data.</text>
</comment>
<evidence type="ECO:0000313" key="3">
    <source>
        <dbReference type="Proteomes" id="UP000610373"/>
    </source>
</evidence>
<accession>A0A811T376</accession>
<dbReference type="AlphaFoldDB" id="A0A811T376"/>
<dbReference type="Proteomes" id="UP000610373">
    <property type="component" value="Unassembled WGS sequence"/>
</dbReference>
<dbReference type="PANTHER" id="PTHR37525:SF1">
    <property type="entry name" value="UPF0175 PROTEIN SSL1255"/>
    <property type="match status" value="1"/>
</dbReference>
<name>A0A811T376_9EURY</name>
<dbReference type="InterPro" id="IPR005368">
    <property type="entry name" value="UPF0175"/>
</dbReference>
<dbReference type="InterPro" id="IPR052264">
    <property type="entry name" value="UPF0175_domain"/>
</dbReference>
<dbReference type="EMBL" id="CAJHIO010000006">
    <property type="protein sequence ID" value="CAD6491584.1"/>
    <property type="molecule type" value="Genomic_DNA"/>
</dbReference>
<organism evidence="2 3">
    <name type="scientific">Candidatus Argoarchaeum ethanivorans</name>
    <dbReference type="NCBI Taxonomy" id="2608793"/>
    <lineage>
        <taxon>Archaea</taxon>
        <taxon>Methanobacteriati</taxon>
        <taxon>Methanobacteriota</taxon>
        <taxon>Stenosarchaea group</taxon>
        <taxon>Methanomicrobia</taxon>
        <taxon>Methanosarcinales</taxon>
        <taxon>Methanosarcinales incertae sedis</taxon>
        <taxon>GOM Arc I cluster</taxon>
        <taxon>Candidatus Argoarchaeum</taxon>
    </lineage>
</organism>
<evidence type="ECO:0000256" key="1">
    <source>
        <dbReference type="ARBA" id="ARBA00005651"/>
    </source>
</evidence>